<comment type="caution">
    <text evidence="1">The sequence shown here is derived from an EMBL/GenBank/DDBJ whole genome shotgun (WGS) entry which is preliminary data.</text>
</comment>
<gene>
    <name evidence="1" type="ORF">KTH90_20535</name>
</gene>
<keyword evidence="2" id="KW-1185">Reference proteome</keyword>
<dbReference type="RefSeq" id="WP_158353643.1">
    <property type="nucleotide sequence ID" value="NZ_JAHQCX010000019.1"/>
</dbReference>
<accession>A0ABS6KCZ6</accession>
<dbReference type="Proteomes" id="UP001314681">
    <property type="component" value="Unassembled WGS sequence"/>
</dbReference>
<reference evidence="1 2" key="1">
    <citation type="submission" date="2021-06" db="EMBL/GenBank/DDBJ databases">
        <title>Description of novel taxa of the family Lachnospiraceae.</title>
        <authorList>
            <person name="Chaplin A.V."/>
            <person name="Sokolova S.R."/>
            <person name="Pikina A.P."/>
            <person name="Korzhanova M."/>
            <person name="Belova V."/>
            <person name="Korostin D."/>
            <person name="Efimov B.A."/>
        </authorList>
    </citation>
    <scope>NUCLEOTIDE SEQUENCE [LARGE SCALE GENOMIC DNA]</scope>
    <source>
        <strain evidence="1 2">ASD4241</strain>
    </source>
</reference>
<sequence length="66" mass="7702">MRNKKGEADRKNNRIKVCNIYFLSIIYKGKIGIKCFRYVNLIKNGKKAGNECTSRWFGGKKVIQNF</sequence>
<protein>
    <submittedName>
        <fullName evidence="1">Uncharacterized protein</fullName>
    </submittedName>
</protein>
<dbReference type="EMBL" id="JAHQCX010000019">
    <property type="protein sequence ID" value="MBU9728390.1"/>
    <property type="molecule type" value="Genomic_DNA"/>
</dbReference>
<evidence type="ECO:0000313" key="1">
    <source>
        <dbReference type="EMBL" id="MBU9728390.1"/>
    </source>
</evidence>
<name>A0ABS6KCZ6_9FIRM</name>
<organism evidence="1 2">
    <name type="scientific">Diplocloster modestus</name>
    <dbReference type="NCBI Taxonomy" id="2850322"/>
    <lineage>
        <taxon>Bacteria</taxon>
        <taxon>Bacillati</taxon>
        <taxon>Bacillota</taxon>
        <taxon>Clostridia</taxon>
        <taxon>Lachnospirales</taxon>
        <taxon>Lachnospiraceae</taxon>
        <taxon>Diplocloster</taxon>
    </lineage>
</organism>
<proteinExistence type="predicted"/>
<evidence type="ECO:0000313" key="2">
    <source>
        <dbReference type="Proteomes" id="UP001314681"/>
    </source>
</evidence>